<proteinExistence type="predicted"/>
<dbReference type="SUPFAM" id="SSF49373">
    <property type="entry name" value="Invasin/intimin cell-adhesion fragments"/>
    <property type="match status" value="1"/>
</dbReference>
<dbReference type="EMBL" id="CP066308">
    <property type="protein sequence ID" value="QQE75000.1"/>
    <property type="molecule type" value="Genomic_DNA"/>
</dbReference>
<sequence length="383" mass="42091">MTRSIEPLMDFFLREKGESVSVNGVQLMALIRDATDKIQSTDEKIIRSATPLQTGDFIDYRNERYLLTSQIDQNNNSCRGRMRTCNYSIAFNFNGNVKWFDGIVEGKTFSIDAGNIISMPDGTITVILQDNADTRDIALSQRFYNTHQPFKVKGIDRTVNGIIKLSCSLDSISTAYDDVENNIVDRWKYEIAHTYALTIDNRTTANVLINDILQLNVTATDNGSPMVNPAITFTSSDSNVVSVDNKGMVMGVEAGQATITAALTYHPTVQATIQITTVETQTHTYTISITGNPTIKVGQSASYVSHIYDNGIEVFDQSVVWSLRNQDNSTPVMGSITASTGNSATVKAGSSSSYYNKYIVLTATLSSDPTVTIEKTIQLKSLI</sequence>
<evidence type="ECO:0000313" key="3">
    <source>
        <dbReference type="EMBL" id="QUO42085.1"/>
    </source>
</evidence>
<dbReference type="KEGG" id="bcop:JD108_03370"/>
<evidence type="ECO:0000313" key="5">
    <source>
        <dbReference type="Proteomes" id="UP000677234"/>
    </source>
</evidence>
<dbReference type="RefSeq" id="WP_198828564.1">
    <property type="nucleotide sequence ID" value="NZ_CP066308.1"/>
</dbReference>
<evidence type="ECO:0000313" key="4">
    <source>
        <dbReference type="Proteomes" id="UP000595847"/>
    </source>
</evidence>
<keyword evidence="5" id="KW-1185">Reference proteome</keyword>
<gene>
    <name evidence="2" type="ORF">JD108_03370</name>
    <name evidence="3" type="ORF">KDJ56_03375</name>
</gene>
<organism evidence="2 4">
    <name type="scientific">Brevibacillus composti</name>
    <dbReference type="NCBI Taxonomy" id="2796470"/>
    <lineage>
        <taxon>Bacteria</taxon>
        <taxon>Bacillati</taxon>
        <taxon>Bacillota</taxon>
        <taxon>Bacilli</taxon>
        <taxon>Bacillales</taxon>
        <taxon>Paenibacillaceae</taxon>
        <taxon>Brevibacillus</taxon>
    </lineage>
</organism>
<reference evidence="2 4" key="1">
    <citation type="submission" date="2020-12" db="EMBL/GenBank/DDBJ databases">
        <title>strain FJAT-54423T represents a novel species of the genus Brevibacillus.</title>
        <authorList>
            <person name="Tang R."/>
        </authorList>
    </citation>
    <scope>NUCLEOTIDE SEQUENCE [LARGE SCALE GENOMIC DNA]</scope>
    <source>
        <strain evidence="2 4">FJAT-54423</strain>
    </source>
</reference>
<dbReference type="InterPro" id="IPR003343">
    <property type="entry name" value="Big_2"/>
</dbReference>
<accession>A0A7T5JPE3</accession>
<dbReference type="Pfam" id="PF02368">
    <property type="entry name" value="Big_2"/>
    <property type="match status" value="1"/>
</dbReference>
<evidence type="ECO:0000313" key="2">
    <source>
        <dbReference type="EMBL" id="QQE75000.1"/>
    </source>
</evidence>
<name>A0A7T5JPE3_9BACL</name>
<evidence type="ECO:0000259" key="1">
    <source>
        <dbReference type="Pfam" id="PF02368"/>
    </source>
</evidence>
<dbReference type="Gene3D" id="2.60.40.1080">
    <property type="match status" value="1"/>
</dbReference>
<reference evidence="3" key="2">
    <citation type="submission" date="2021-04" db="EMBL/GenBank/DDBJ databases">
        <title>Brevibacillus composti FJAT-54423, complete genome.</title>
        <authorList>
            <person name="Tang R."/>
        </authorList>
    </citation>
    <scope>NUCLEOTIDE SEQUENCE</scope>
    <source>
        <strain evidence="3">FJAT-54424</strain>
    </source>
</reference>
<dbReference type="EMBL" id="CP073708">
    <property type="protein sequence ID" value="QUO42085.1"/>
    <property type="molecule type" value="Genomic_DNA"/>
</dbReference>
<feature type="domain" description="BIG2" evidence="1">
    <location>
        <begin position="213"/>
        <end position="262"/>
    </location>
</feature>
<dbReference type="InterPro" id="IPR008964">
    <property type="entry name" value="Invasin/intimin_cell_adhesion"/>
</dbReference>
<protein>
    <submittedName>
        <fullName evidence="2">Ig-like domain-containing protein</fullName>
    </submittedName>
</protein>
<dbReference type="Proteomes" id="UP000595847">
    <property type="component" value="Chromosome"/>
</dbReference>
<dbReference type="Proteomes" id="UP000677234">
    <property type="component" value="Chromosome"/>
</dbReference>
<dbReference type="AlphaFoldDB" id="A0A7T5JPE3"/>